<proteinExistence type="predicted"/>
<evidence type="ECO:0000313" key="1">
    <source>
        <dbReference type="EMBL" id="KAJ1208221.1"/>
    </source>
</evidence>
<reference evidence="1" key="1">
    <citation type="journal article" date="2022" name="bioRxiv">
        <title>Sequencing and chromosome-scale assembly of the giantPleurodeles waltlgenome.</title>
        <authorList>
            <person name="Brown T."/>
            <person name="Elewa A."/>
            <person name="Iarovenko S."/>
            <person name="Subramanian E."/>
            <person name="Araus A.J."/>
            <person name="Petzold A."/>
            <person name="Susuki M."/>
            <person name="Suzuki K.-i.T."/>
            <person name="Hayashi T."/>
            <person name="Toyoda A."/>
            <person name="Oliveira C."/>
            <person name="Osipova E."/>
            <person name="Leigh N.D."/>
            <person name="Simon A."/>
            <person name="Yun M.H."/>
        </authorList>
    </citation>
    <scope>NUCLEOTIDE SEQUENCE</scope>
    <source>
        <strain evidence="1">20211129_DDA</strain>
        <tissue evidence="1">Liver</tissue>
    </source>
</reference>
<accession>A0AAV7W5J3</accession>
<dbReference type="Proteomes" id="UP001066276">
    <property type="component" value="Chromosome 1_2"/>
</dbReference>
<organism evidence="1 2">
    <name type="scientific">Pleurodeles waltl</name>
    <name type="common">Iberian ribbed newt</name>
    <dbReference type="NCBI Taxonomy" id="8319"/>
    <lineage>
        <taxon>Eukaryota</taxon>
        <taxon>Metazoa</taxon>
        <taxon>Chordata</taxon>
        <taxon>Craniata</taxon>
        <taxon>Vertebrata</taxon>
        <taxon>Euteleostomi</taxon>
        <taxon>Amphibia</taxon>
        <taxon>Batrachia</taxon>
        <taxon>Caudata</taxon>
        <taxon>Salamandroidea</taxon>
        <taxon>Salamandridae</taxon>
        <taxon>Pleurodelinae</taxon>
        <taxon>Pleurodeles</taxon>
    </lineage>
</organism>
<protein>
    <submittedName>
        <fullName evidence="1">Uncharacterized protein</fullName>
    </submittedName>
</protein>
<comment type="caution">
    <text evidence="1">The sequence shown here is derived from an EMBL/GenBank/DDBJ whole genome shotgun (WGS) entry which is preliminary data.</text>
</comment>
<gene>
    <name evidence="1" type="ORF">NDU88_003607</name>
</gene>
<evidence type="ECO:0000313" key="2">
    <source>
        <dbReference type="Proteomes" id="UP001066276"/>
    </source>
</evidence>
<sequence length="97" mass="11075">MRHAEVPYGSVNIDTRGDRDRWCCRHWRRCKRNMRQTGGCEGPTQYRRPGSKGPALEHQGRLLLIDPIGSRHGRVKGPDIGKLLVFVSNHLVDESTK</sequence>
<name>A0AAV7W5J3_PLEWA</name>
<keyword evidence="2" id="KW-1185">Reference proteome</keyword>
<dbReference type="EMBL" id="JANPWB010000002">
    <property type="protein sequence ID" value="KAJ1208221.1"/>
    <property type="molecule type" value="Genomic_DNA"/>
</dbReference>
<dbReference type="AlphaFoldDB" id="A0AAV7W5J3"/>